<feature type="compositionally biased region" description="Basic and acidic residues" evidence="1">
    <location>
        <begin position="122"/>
        <end position="131"/>
    </location>
</feature>
<comment type="caution">
    <text evidence="2">The sequence shown here is derived from an EMBL/GenBank/DDBJ whole genome shotgun (WGS) entry which is preliminary data.</text>
</comment>
<reference evidence="2 3" key="1">
    <citation type="submission" date="2023-02" db="EMBL/GenBank/DDBJ databases">
        <title>LHISI_Scaffold_Assembly.</title>
        <authorList>
            <person name="Stuart O.P."/>
            <person name="Cleave R."/>
            <person name="Magrath M.J.L."/>
            <person name="Mikheyev A.S."/>
        </authorList>
    </citation>
    <scope>NUCLEOTIDE SEQUENCE [LARGE SCALE GENOMIC DNA]</scope>
    <source>
        <strain evidence="2">Daus_M_001</strain>
        <tissue evidence="2">Leg muscle</tissue>
    </source>
</reference>
<gene>
    <name evidence="2" type="ORF">PR048_010626</name>
</gene>
<dbReference type="Proteomes" id="UP001159363">
    <property type="component" value="Chromosome 3"/>
</dbReference>
<name>A0ABQ9I4C1_9NEOP</name>
<protein>
    <submittedName>
        <fullName evidence="2">Uncharacterized protein</fullName>
    </submittedName>
</protein>
<evidence type="ECO:0000313" key="2">
    <source>
        <dbReference type="EMBL" id="KAJ8891115.1"/>
    </source>
</evidence>
<evidence type="ECO:0000313" key="3">
    <source>
        <dbReference type="Proteomes" id="UP001159363"/>
    </source>
</evidence>
<proteinExistence type="predicted"/>
<accession>A0ABQ9I4C1</accession>
<feature type="region of interest" description="Disordered" evidence="1">
    <location>
        <begin position="122"/>
        <end position="146"/>
    </location>
</feature>
<organism evidence="2 3">
    <name type="scientific">Dryococelus australis</name>
    <dbReference type="NCBI Taxonomy" id="614101"/>
    <lineage>
        <taxon>Eukaryota</taxon>
        <taxon>Metazoa</taxon>
        <taxon>Ecdysozoa</taxon>
        <taxon>Arthropoda</taxon>
        <taxon>Hexapoda</taxon>
        <taxon>Insecta</taxon>
        <taxon>Pterygota</taxon>
        <taxon>Neoptera</taxon>
        <taxon>Polyneoptera</taxon>
        <taxon>Phasmatodea</taxon>
        <taxon>Verophasmatodea</taxon>
        <taxon>Anareolatae</taxon>
        <taxon>Phasmatidae</taxon>
        <taxon>Eurycanthinae</taxon>
        <taxon>Dryococelus</taxon>
    </lineage>
</organism>
<feature type="region of interest" description="Disordered" evidence="1">
    <location>
        <begin position="22"/>
        <end position="65"/>
    </location>
</feature>
<sequence length="146" mass="16319">MPAPAYFVLELRLQRGWEIPEKTRRPAASAGTIPTCENPGVTRPEIEPGSPWWDASSLTAQPHRPIQPKIMKATTKDCVLRRLRPWSDTDGGNGFKAKETHEGKFVDSDYCYALAASLDPRERAEEDRKLLYDSGGGSGTMKRFDL</sequence>
<keyword evidence="3" id="KW-1185">Reference proteome</keyword>
<dbReference type="EMBL" id="JARBHB010000003">
    <property type="protein sequence ID" value="KAJ8891115.1"/>
    <property type="molecule type" value="Genomic_DNA"/>
</dbReference>
<evidence type="ECO:0000256" key="1">
    <source>
        <dbReference type="SAM" id="MobiDB-lite"/>
    </source>
</evidence>